<dbReference type="GO" id="GO:0072659">
    <property type="term" value="P:protein localization to plasma membrane"/>
    <property type="evidence" value="ECO:0007669"/>
    <property type="project" value="TreeGrafter"/>
</dbReference>
<feature type="coiled-coil region" evidence="5">
    <location>
        <begin position="245"/>
        <end position="281"/>
    </location>
</feature>
<name>A0A1B6LD17_9HEMI</name>
<dbReference type="EMBL" id="GEBQ01018394">
    <property type="protein sequence ID" value="JAT21583.1"/>
    <property type="molecule type" value="Transcribed_RNA"/>
</dbReference>
<protein>
    <recommendedName>
        <fullName evidence="6">Band 7 domain-containing protein</fullName>
    </recommendedName>
</protein>
<evidence type="ECO:0000256" key="4">
    <source>
        <dbReference type="RuleBase" id="RU366054"/>
    </source>
</evidence>
<feature type="domain" description="Band 7" evidence="6">
    <location>
        <begin position="87"/>
        <end position="269"/>
    </location>
</feature>
<dbReference type="GO" id="GO:0016600">
    <property type="term" value="C:flotillin complex"/>
    <property type="evidence" value="ECO:0007669"/>
    <property type="project" value="TreeGrafter"/>
</dbReference>
<evidence type="ECO:0000259" key="6">
    <source>
        <dbReference type="SMART" id="SM00244"/>
    </source>
</evidence>
<dbReference type="PANTHER" id="PTHR13806:SF46">
    <property type="entry name" value="FLOTILLIN-1-RELATED"/>
    <property type="match status" value="1"/>
</dbReference>
<evidence type="ECO:0000256" key="5">
    <source>
        <dbReference type="SAM" id="Coils"/>
    </source>
</evidence>
<accession>A0A1B6LD17</accession>
<sequence>MGNVYTCGPDEVIVISGGLVRGKKKRYINGGYAFATWCLTDVQYLSLNLMTVYPFCHHVETVLGVAVTVSTVAQCKVLKEMEFLKTAAEQFLGMEDDKIKRNICDTLEGTLRAIVGGMTVEQLYKDRVMFSKRVWQVAAPDLGRMGMGIMSFTIKDIWDEVDYLRALGRARIAAVKRDANIGVAQAERDAGIREAECEKEAQNVIFDMNAKIESHSRKYNLAKASYDQEVNAAKAQAALAYELQAAKTQQQIRSEEVQIDIIERKKEAEVQEKEVERVEKELISTIRLPAEAESHEIHTVAQGLKTQTTEEGKAEAEKLRLLGTSDARVLQVTGNAEAQLMLLKANVFKTYQNAAKMALVLDALPKIAKQISLPLDKVNDIVIIGGNDSVTSELNRLLGQIPPSLSALAGKEWDKILGKK</sequence>
<dbReference type="PANTHER" id="PTHR13806">
    <property type="entry name" value="FLOTILLIN-RELATED"/>
    <property type="match status" value="1"/>
</dbReference>
<proteinExistence type="inferred from homology"/>
<dbReference type="CDD" id="cd03399">
    <property type="entry name" value="SPFH_flotillin"/>
    <property type="match status" value="1"/>
</dbReference>
<dbReference type="InterPro" id="IPR027705">
    <property type="entry name" value="Flotillin_fam"/>
</dbReference>
<evidence type="ECO:0000256" key="3">
    <source>
        <dbReference type="ARBA" id="ARBA00023136"/>
    </source>
</evidence>
<dbReference type="AlphaFoldDB" id="A0A1B6LD17"/>
<dbReference type="InterPro" id="IPR036013">
    <property type="entry name" value="Band_7/SPFH_dom_sf"/>
</dbReference>
<dbReference type="GO" id="GO:0031410">
    <property type="term" value="C:cytoplasmic vesicle"/>
    <property type="evidence" value="ECO:0007669"/>
    <property type="project" value="TreeGrafter"/>
</dbReference>
<comment type="subcellular location">
    <subcellularLocation>
        <location evidence="1">Membrane</location>
    </subcellularLocation>
</comment>
<dbReference type="GO" id="GO:0045661">
    <property type="term" value="P:regulation of myoblast differentiation"/>
    <property type="evidence" value="ECO:0007669"/>
    <property type="project" value="TreeGrafter"/>
</dbReference>
<evidence type="ECO:0000256" key="1">
    <source>
        <dbReference type="ARBA" id="ARBA00004370"/>
    </source>
</evidence>
<dbReference type="GO" id="GO:0002020">
    <property type="term" value="F:protease binding"/>
    <property type="evidence" value="ECO:0007669"/>
    <property type="project" value="TreeGrafter"/>
</dbReference>
<keyword evidence="5" id="KW-0175">Coiled coil</keyword>
<evidence type="ECO:0000256" key="2">
    <source>
        <dbReference type="ARBA" id="ARBA00007161"/>
    </source>
</evidence>
<reference evidence="7" key="1">
    <citation type="submission" date="2015-11" db="EMBL/GenBank/DDBJ databases">
        <title>De novo transcriptome assembly of four potential Pierce s Disease insect vectors from Arizona vineyards.</title>
        <authorList>
            <person name="Tassone E.E."/>
        </authorList>
    </citation>
    <scope>NUCLEOTIDE SEQUENCE</scope>
</reference>
<organism evidence="7">
    <name type="scientific">Graphocephala atropunctata</name>
    <dbReference type="NCBI Taxonomy" id="36148"/>
    <lineage>
        <taxon>Eukaryota</taxon>
        <taxon>Metazoa</taxon>
        <taxon>Ecdysozoa</taxon>
        <taxon>Arthropoda</taxon>
        <taxon>Hexapoda</taxon>
        <taxon>Insecta</taxon>
        <taxon>Pterygota</taxon>
        <taxon>Neoptera</taxon>
        <taxon>Paraneoptera</taxon>
        <taxon>Hemiptera</taxon>
        <taxon>Auchenorrhyncha</taxon>
        <taxon>Membracoidea</taxon>
        <taxon>Cicadellidae</taxon>
        <taxon>Cicadellinae</taxon>
        <taxon>Cicadellini</taxon>
        <taxon>Graphocephala</taxon>
    </lineage>
</organism>
<dbReference type="InterPro" id="IPR001107">
    <property type="entry name" value="Band_7"/>
</dbReference>
<dbReference type="Pfam" id="PF01145">
    <property type="entry name" value="Band_7"/>
    <property type="match status" value="1"/>
</dbReference>
<evidence type="ECO:0000313" key="7">
    <source>
        <dbReference type="EMBL" id="JAT21583.1"/>
    </source>
</evidence>
<dbReference type="SMART" id="SM00244">
    <property type="entry name" value="PHB"/>
    <property type="match status" value="1"/>
</dbReference>
<gene>
    <name evidence="7" type="ORF">g.3879</name>
</gene>
<dbReference type="SUPFAM" id="SSF117892">
    <property type="entry name" value="Band 7/SPFH domain"/>
    <property type="match status" value="1"/>
</dbReference>
<dbReference type="Gene3D" id="3.30.479.30">
    <property type="entry name" value="Band 7 domain"/>
    <property type="match status" value="1"/>
</dbReference>
<keyword evidence="3" id="KW-0472">Membrane</keyword>
<comment type="similarity">
    <text evidence="2 4">Belongs to the band 7/mec-2 family. Flotillin subfamily.</text>
</comment>